<dbReference type="Proteomes" id="UP001365542">
    <property type="component" value="Unassembled WGS sequence"/>
</dbReference>
<reference evidence="2 3" key="1">
    <citation type="submission" date="2019-10" db="EMBL/GenBank/DDBJ databases">
        <authorList>
            <person name="Palmer J.M."/>
        </authorList>
    </citation>
    <scope>NUCLEOTIDE SEQUENCE [LARGE SCALE GENOMIC DNA]</scope>
    <source>
        <strain evidence="2 3">TWF694</strain>
    </source>
</reference>
<accession>A0AAV9XK20</accession>
<evidence type="ECO:0000313" key="3">
    <source>
        <dbReference type="Proteomes" id="UP001365542"/>
    </source>
</evidence>
<keyword evidence="3" id="KW-1185">Reference proteome</keyword>
<dbReference type="Pfam" id="PF14479">
    <property type="entry name" value="HeLo"/>
    <property type="match status" value="1"/>
</dbReference>
<dbReference type="EMBL" id="JAVHJO010000003">
    <property type="protein sequence ID" value="KAK6541947.1"/>
    <property type="molecule type" value="Genomic_DNA"/>
</dbReference>
<dbReference type="AlphaFoldDB" id="A0AAV9XK20"/>
<dbReference type="InterPro" id="IPR029498">
    <property type="entry name" value="HeLo_dom"/>
</dbReference>
<organism evidence="2 3">
    <name type="scientific">Orbilia ellipsospora</name>
    <dbReference type="NCBI Taxonomy" id="2528407"/>
    <lineage>
        <taxon>Eukaryota</taxon>
        <taxon>Fungi</taxon>
        <taxon>Dikarya</taxon>
        <taxon>Ascomycota</taxon>
        <taxon>Pezizomycotina</taxon>
        <taxon>Orbiliomycetes</taxon>
        <taxon>Orbiliales</taxon>
        <taxon>Orbiliaceae</taxon>
        <taxon>Orbilia</taxon>
    </lineage>
</organism>
<comment type="caution">
    <text evidence="2">The sequence shown here is derived from an EMBL/GenBank/DDBJ whole genome shotgun (WGS) entry which is preliminary data.</text>
</comment>
<gene>
    <name evidence="2" type="ORF">TWF694_007719</name>
</gene>
<dbReference type="PANTHER" id="PTHR37542:SF3">
    <property type="entry name" value="PRION-INHIBITION AND PROPAGATION HELO DOMAIN-CONTAINING PROTEIN"/>
    <property type="match status" value="1"/>
</dbReference>
<proteinExistence type="predicted"/>
<dbReference type="Gene3D" id="1.20.120.1020">
    <property type="entry name" value="Prion-inhibition and propagation, HeLo domain"/>
    <property type="match status" value="1"/>
</dbReference>
<evidence type="ECO:0000259" key="1">
    <source>
        <dbReference type="Pfam" id="PF14479"/>
    </source>
</evidence>
<dbReference type="PANTHER" id="PTHR37542">
    <property type="entry name" value="HELO DOMAIN-CONTAINING PROTEIN-RELATED"/>
    <property type="match status" value="1"/>
</dbReference>
<feature type="domain" description="Prion-inhibition and propagation HeLo" evidence="1">
    <location>
        <begin position="6"/>
        <end position="175"/>
    </location>
</feature>
<evidence type="ECO:0000313" key="2">
    <source>
        <dbReference type="EMBL" id="KAK6541947.1"/>
    </source>
</evidence>
<sequence>MAEIVGLVIGGVSLATIFSAVIGLCECVHFGKTFGQEYETALTRLSIARLRLSRWAAAVQDEKRDIGTARDGETALRILERIKYLFEETRKLSLKYEGNPALYDPVEGTSRDVRKFVTTIRKVISQRQRNTRMFQKTIWAVYDKDRFNKLLDAVTELIDGLLELFPSEAPDGPAGTIVERQEALCEDELDVLITQNNIPAELVIKASANTDGVLRRRLEMRLNEPSTHIFIGNEIGGEGCVKFGDEYLDGFIPQIGGRGNIYHNNIVSGRGFVHFGNTYGGGYSFLGAPMTNYFYQR</sequence>
<name>A0AAV9XK20_9PEZI</name>
<protein>
    <recommendedName>
        <fullName evidence="1">Prion-inhibition and propagation HeLo domain-containing protein</fullName>
    </recommendedName>
</protein>
<dbReference type="InterPro" id="IPR038305">
    <property type="entry name" value="HeLo_sf"/>
</dbReference>